<gene>
    <name evidence="1" type="ORF">S03H2_59777</name>
</gene>
<organism evidence="1">
    <name type="scientific">marine sediment metagenome</name>
    <dbReference type="NCBI Taxonomy" id="412755"/>
    <lineage>
        <taxon>unclassified sequences</taxon>
        <taxon>metagenomes</taxon>
        <taxon>ecological metagenomes</taxon>
    </lineage>
</organism>
<comment type="caution">
    <text evidence="1">The sequence shown here is derived from an EMBL/GenBank/DDBJ whole genome shotgun (WGS) entry which is preliminary data.</text>
</comment>
<dbReference type="EMBL" id="BARU01038458">
    <property type="protein sequence ID" value="GAH84883.1"/>
    <property type="molecule type" value="Genomic_DNA"/>
</dbReference>
<proteinExistence type="predicted"/>
<name>X1KS88_9ZZZZ</name>
<accession>X1KS88</accession>
<dbReference type="AlphaFoldDB" id="X1KS88"/>
<feature type="non-terminal residue" evidence="1">
    <location>
        <position position="1"/>
    </location>
</feature>
<reference evidence="1" key="1">
    <citation type="journal article" date="2014" name="Front. Microbiol.">
        <title>High frequency of phylogenetically diverse reductive dehalogenase-homologous genes in deep subseafloor sedimentary metagenomes.</title>
        <authorList>
            <person name="Kawai M."/>
            <person name="Futagami T."/>
            <person name="Toyoda A."/>
            <person name="Takaki Y."/>
            <person name="Nishi S."/>
            <person name="Hori S."/>
            <person name="Arai W."/>
            <person name="Tsubouchi T."/>
            <person name="Morono Y."/>
            <person name="Uchiyama I."/>
            <person name="Ito T."/>
            <person name="Fujiyama A."/>
            <person name="Inagaki F."/>
            <person name="Takami H."/>
        </authorList>
    </citation>
    <scope>NUCLEOTIDE SEQUENCE</scope>
    <source>
        <strain evidence="1">Expedition CK06-06</strain>
    </source>
</reference>
<protein>
    <submittedName>
        <fullName evidence="1">Uncharacterized protein</fullName>
    </submittedName>
</protein>
<sequence>QVTTLASGNELEVCGVTKETVTSGELIRVMTEGIVSGILCAEAINYGQAVQGGLGISGTVSGVTGLIRPLLSGVGAMAGKALNSGGIGSGIPLLVDLG</sequence>
<evidence type="ECO:0000313" key="1">
    <source>
        <dbReference type="EMBL" id="GAH84883.1"/>
    </source>
</evidence>